<organism evidence="2 3">
    <name type="scientific">Robbsia betulipollinis</name>
    <dbReference type="NCBI Taxonomy" id="2981849"/>
    <lineage>
        <taxon>Bacteria</taxon>
        <taxon>Pseudomonadati</taxon>
        <taxon>Pseudomonadota</taxon>
        <taxon>Betaproteobacteria</taxon>
        <taxon>Burkholderiales</taxon>
        <taxon>Burkholderiaceae</taxon>
        <taxon>Robbsia</taxon>
    </lineage>
</organism>
<feature type="region of interest" description="Disordered" evidence="1">
    <location>
        <begin position="84"/>
        <end position="105"/>
    </location>
</feature>
<evidence type="ECO:0000313" key="3">
    <source>
        <dbReference type="Proteomes" id="UP001082899"/>
    </source>
</evidence>
<accession>A0ABT3ZR00</accession>
<protein>
    <recommendedName>
        <fullName evidence="4">HPt domain-containing protein</fullName>
    </recommendedName>
</protein>
<dbReference type="EMBL" id="JAPMXC010000006">
    <property type="protein sequence ID" value="MCY0388961.1"/>
    <property type="molecule type" value="Genomic_DNA"/>
</dbReference>
<reference evidence="2" key="1">
    <citation type="submission" date="2022-11" db="EMBL/GenBank/DDBJ databases">
        <title>Robbsia betulipollinis sp. nov., isolated from pollen of birch (Betula pendula).</title>
        <authorList>
            <person name="Shi H."/>
            <person name="Ambika Manirajan B."/>
            <person name="Ratering S."/>
            <person name="Geissler-Plaum R."/>
            <person name="Schnell S."/>
        </authorList>
    </citation>
    <scope>NUCLEOTIDE SEQUENCE</scope>
    <source>
        <strain evidence="2">Bb-Pol-6</strain>
    </source>
</reference>
<dbReference type="Proteomes" id="UP001082899">
    <property type="component" value="Unassembled WGS sequence"/>
</dbReference>
<proteinExistence type="predicted"/>
<dbReference type="RefSeq" id="WP_267848827.1">
    <property type="nucleotide sequence ID" value="NZ_JAPMXC010000006.1"/>
</dbReference>
<evidence type="ECO:0000313" key="2">
    <source>
        <dbReference type="EMBL" id="MCY0388961.1"/>
    </source>
</evidence>
<name>A0ABT3ZR00_9BURK</name>
<gene>
    <name evidence="2" type="ORF">OVY01_17440</name>
</gene>
<evidence type="ECO:0008006" key="4">
    <source>
        <dbReference type="Google" id="ProtNLM"/>
    </source>
</evidence>
<comment type="caution">
    <text evidence="2">The sequence shown here is derived from an EMBL/GenBank/DDBJ whole genome shotgun (WGS) entry which is preliminary data.</text>
</comment>
<sequence length="105" mass="12135">MIDTMDRDIALLRSLTDLSPSPRITRDIAAMLHRIQGATATMRWQSMTALVERARKQMKTGDGDGIVRLIAFWRRKRRVWLRDTASPPTSVDDRRKRTFRPAPDS</sequence>
<evidence type="ECO:0000256" key="1">
    <source>
        <dbReference type="SAM" id="MobiDB-lite"/>
    </source>
</evidence>
<keyword evidence="3" id="KW-1185">Reference proteome</keyword>